<evidence type="ECO:0000313" key="6">
    <source>
        <dbReference type="Proteomes" id="UP000261540"/>
    </source>
</evidence>
<dbReference type="PANTHER" id="PTHR10858">
    <property type="entry name" value="DEOXYRIBONUCLEASE II"/>
    <property type="match status" value="1"/>
</dbReference>
<reference evidence="5" key="2">
    <citation type="submission" date="2025-09" db="UniProtKB">
        <authorList>
            <consortium name="Ensembl"/>
        </authorList>
    </citation>
    <scope>IDENTIFICATION</scope>
</reference>
<dbReference type="EC" id="3.1.22.1" evidence="3"/>
<evidence type="ECO:0000256" key="4">
    <source>
        <dbReference type="ARBA" id="ARBA00022801"/>
    </source>
</evidence>
<organism evidence="5 6">
    <name type="scientific">Paramormyrops kingsleyae</name>
    <dbReference type="NCBI Taxonomy" id="1676925"/>
    <lineage>
        <taxon>Eukaryota</taxon>
        <taxon>Metazoa</taxon>
        <taxon>Chordata</taxon>
        <taxon>Craniata</taxon>
        <taxon>Vertebrata</taxon>
        <taxon>Euteleostomi</taxon>
        <taxon>Actinopterygii</taxon>
        <taxon>Neopterygii</taxon>
        <taxon>Teleostei</taxon>
        <taxon>Osteoglossocephala</taxon>
        <taxon>Osteoglossomorpha</taxon>
        <taxon>Osteoglossiformes</taxon>
        <taxon>Mormyridae</taxon>
        <taxon>Paramormyrops</taxon>
    </lineage>
</organism>
<comment type="similarity">
    <text evidence="2">Belongs to the DNase II family.</text>
</comment>
<dbReference type="PANTHER" id="PTHR10858:SF2">
    <property type="entry name" value="DEOXYRIBONUCLEASE-2-BETA"/>
    <property type="match status" value="1"/>
</dbReference>
<dbReference type="GeneTree" id="ENSGT00390000002634"/>
<comment type="catalytic activity">
    <reaction evidence="1">
        <text>Endonucleolytic cleavage to nucleoside 3'-phosphates and 3'-phosphooligonucleotide end-products.</text>
        <dbReference type="EC" id="3.1.22.1"/>
    </reaction>
</comment>
<dbReference type="GO" id="GO:0004531">
    <property type="term" value="F:deoxyribonuclease II activity"/>
    <property type="evidence" value="ECO:0007669"/>
    <property type="project" value="UniProtKB-EC"/>
</dbReference>
<evidence type="ECO:0000313" key="5">
    <source>
        <dbReference type="Ensembl" id="ENSPKIP00000006294.1"/>
    </source>
</evidence>
<name>A0A3B3QKC1_9TELE</name>
<evidence type="ECO:0000256" key="1">
    <source>
        <dbReference type="ARBA" id="ARBA00000447"/>
    </source>
</evidence>
<evidence type="ECO:0000256" key="2">
    <source>
        <dbReference type="ARBA" id="ARBA00007527"/>
    </source>
</evidence>
<dbReference type="Ensembl" id="ENSPKIT00000030317.1">
    <property type="protein sequence ID" value="ENSPKIP00000006294.1"/>
    <property type="gene ID" value="ENSPKIG00000022628.1"/>
</dbReference>
<accession>A0A3B3QKC1</accession>
<protein>
    <recommendedName>
        <fullName evidence="3">deoxyribonuclease II</fullName>
        <ecNumber evidence="3">3.1.22.1</ecNumber>
    </recommendedName>
</protein>
<keyword evidence="6" id="KW-1185">Reference proteome</keyword>
<dbReference type="GO" id="GO:0006309">
    <property type="term" value="P:apoptotic DNA fragmentation"/>
    <property type="evidence" value="ECO:0007669"/>
    <property type="project" value="TreeGrafter"/>
</dbReference>
<reference evidence="5" key="1">
    <citation type="submission" date="2025-08" db="UniProtKB">
        <authorList>
            <consortium name="Ensembl"/>
        </authorList>
    </citation>
    <scope>IDENTIFICATION</scope>
</reference>
<evidence type="ECO:0000256" key="3">
    <source>
        <dbReference type="ARBA" id="ARBA00012036"/>
    </source>
</evidence>
<dbReference type="Proteomes" id="UP000261540">
    <property type="component" value="Unplaced"/>
</dbReference>
<keyword evidence="4" id="KW-0378">Hydrolase</keyword>
<sequence length="327" mass="37803">MTPFQYLSLKNRFIIYKIPKYKNGTAGSGLDYMYLDSSVKTWQYSNFLVNDSLGALGNTFRQLYQGQQYKTNRSAYMLYNDAPPFLKYDNHYGHTKGALLFDTVQGFWMIHSVPHFPPPPEHGYSWPSSGKMYGQTAFCVTYKYHQLPLIAEQLLYYNPRVYNCSLPAIFQPDLSSLALLCKGSQLPRTPDRKLQTLMSAKGETLLSFAKSHFWVDDIYTGWVAQALKTDLLTETWQRKEHQLPSNCSLPEHTLNIKRIKLPGPIVFSSFFDHSKWCVSRAYEKQWTCLGDLNREDTQAWKSGGLICSQNPDIYHAFRHTVSWYISC</sequence>
<proteinExistence type="inferred from homology"/>
<dbReference type="Pfam" id="PF03265">
    <property type="entry name" value="DNase_II"/>
    <property type="match status" value="1"/>
</dbReference>
<dbReference type="InterPro" id="IPR004947">
    <property type="entry name" value="DNase_II"/>
</dbReference>
<dbReference type="AlphaFoldDB" id="A0A3B3QKC1"/>